<keyword evidence="1" id="KW-0813">Transport</keyword>
<evidence type="ECO:0000313" key="7">
    <source>
        <dbReference type="Proteomes" id="UP000663832"/>
    </source>
</evidence>
<evidence type="ECO:0000259" key="3">
    <source>
        <dbReference type="PROSITE" id="PS51192"/>
    </source>
</evidence>
<dbReference type="Proteomes" id="UP000663877">
    <property type="component" value="Unassembled WGS sequence"/>
</dbReference>
<dbReference type="InterPro" id="IPR000185">
    <property type="entry name" value="SecA"/>
</dbReference>
<dbReference type="EMBL" id="CAJNOI010001800">
    <property type="protein sequence ID" value="CAF1439927.1"/>
    <property type="molecule type" value="Genomic_DNA"/>
</dbReference>
<proteinExistence type="predicted"/>
<gene>
    <name evidence="5" type="ORF">BJG266_LOCUS39826</name>
    <name evidence="6" type="ORF">QVE165_LOCUS56715</name>
</gene>
<reference evidence="5" key="1">
    <citation type="submission" date="2021-02" db="EMBL/GenBank/DDBJ databases">
        <authorList>
            <person name="Nowell W R."/>
        </authorList>
    </citation>
    <scope>NUCLEOTIDE SEQUENCE</scope>
</reference>
<dbReference type="AlphaFoldDB" id="A0A815NLL5"/>
<dbReference type="GO" id="GO:0016020">
    <property type="term" value="C:membrane"/>
    <property type="evidence" value="ECO:0007669"/>
    <property type="project" value="InterPro"/>
</dbReference>
<sequence>MAALLKNPSGNGSVKHLMKIDAAIKNIFGVNLRETQKMAIIYAVESGKNFLSQVNTGEGKSYIVASIAIIRAQQFKSVDIITSSSVLAQRDVKDMRPLYEAMHLNVAHNCTEGLEDRKQAYKANVVYGEIGRFQRDHLLHDFYRKNILGDRERQSSCVIVDEVDNMLLDNGNNMLYLSHSVPGLELLEPLFVHIQRIICSPTASRRKEEAFSTDSIEVHILSDLLGRISKEDLDLLALTSIAKQNCANVWDKLMNMEIIDSGGYLKIQTDEDFFEA</sequence>
<dbReference type="GO" id="GO:0005524">
    <property type="term" value="F:ATP binding"/>
    <property type="evidence" value="ECO:0007669"/>
    <property type="project" value="InterPro"/>
</dbReference>
<dbReference type="SUPFAM" id="SSF52540">
    <property type="entry name" value="P-loop containing nucleoside triphosphate hydrolases"/>
    <property type="match status" value="1"/>
</dbReference>
<dbReference type="PANTHER" id="PTHR30612:SF0">
    <property type="entry name" value="CHLOROPLAST PROTEIN-TRANSPORTING ATPASE"/>
    <property type="match status" value="1"/>
</dbReference>
<keyword evidence="1" id="KW-0653">Protein transport</keyword>
<dbReference type="InterPro" id="IPR014018">
    <property type="entry name" value="SecA_motor_DEAD"/>
</dbReference>
<feature type="domain" description="SecA family profile" evidence="4">
    <location>
        <begin position="1"/>
        <end position="276"/>
    </location>
</feature>
<dbReference type="EMBL" id="CAJNOM010002131">
    <property type="protein sequence ID" value="CAF1627297.1"/>
    <property type="molecule type" value="Genomic_DNA"/>
</dbReference>
<name>A0A815NLL5_9BILA</name>
<dbReference type="InterPro" id="IPR014001">
    <property type="entry name" value="Helicase_ATP-bd"/>
</dbReference>
<evidence type="ECO:0000313" key="6">
    <source>
        <dbReference type="EMBL" id="CAF1627297.1"/>
    </source>
</evidence>
<evidence type="ECO:0000256" key="2">
    <source>
        <dbReference type="ARBA" id="ARBA00023010"/>
    </source>
</evidence>
<evidence type="ECO:0000313" key="8">
    <source>
        <dbReference type="Proteomes" id="UP000663877"/>
    </source>
</evidence>
<feature type="domain" description="Helicase ATP-binding" evidence="3">
    <location>
        <begin position="41"/>
        <end position="221"/>
    </location>
</feature>
<keyword evidence="2" id="KW-0811">Translocation</keyword>
<evidence type="ECO:0000256" key="1">
    <source>
        <dbReference type="ARBA" id="ARBA00022927"/>
    </source>
</evidence>
<dbReference type="InterPro" id="IPR027417">
    <property type="entry name" value="P-loop_NTPase"/>
</dbReference>
<dbReference type="Pfam" id="PF07517">
    <property type="entry name" value="SecA_DEAD"/>
    <property type="match status" value="1"/>
</dbReference>
<comment type="caution">
    <text evidence="5">The sequence shown here is derived from an EMBL/GenBank/DDBJ whole genome shotgun (WGS) entry which is preliminary data.</text>
</comment>
<dbReference type="PROSITE" id="PS51196">
    <property type="entry name" value="SECA_MOTOR_DEAD"/>
    <property type="match status" value="1"/>
</dbReference>
<evidence type="ECO:0000259" key="4">
    <source>
        <dbReference type="PROSITE" id="PS51196"/>
    </source>
</evidence>
<keyword evidence="7" id="KW-1185">Reference proteome</keyword>
<dbReference type="OrthoDB" id="27934at2759"/>
<dbReference type="GO" id="GO:0017038">
    <property type="term" value="P:protein import"/>
    <property type="evidence" value="ECO:0007669"/>
    <property type="project" value="InterPro"/>
</dbReference>
<accession>A0A815NLL5</accession>
<dbReference type="InterPro" id="IPR011115">
    <property type="entry name" value="SecA_DEAD"/>
</dbReference>
<dbReference type="PANTHER" id="PTHR30612">
    <property type="entry name" value="SECA INNER MEMBRANE COMPONENT OF SEC PROTEIN SECRETION SYSTEM"/>
    <property type="match status" value="1"/>
</dbReference>
<dbReference type="Proteomes" id="UP000663832">
    <property type="component" value="Unassembled WGS sequence"/>
</dbReference>
<dbReference type="Gene3D" id="3.40.50.300">
    <property type="entry name" value="P-loop containing nucleotide triphosphate hydrolases"/>
    <property type="match status" value="1"/>
</dbReference>
<evidence type="ECO:0000313" key="5">
    <source>
        <dbReference type="EMBL" id="CAF1439927.1"/>
    </source>
</evidence>
<dbReference type="GO" id="GO:0006886">
    <property type="term" value="P:intracellular protein transport"/>
    <property type="evidence" value="ECO:0007669"/>
    <property type="project" value="InterPro"/>
</dbReference>
<dbReference type="PROSITE" id="PS51192">
    <property type="entry name" value="HELICASE_ATP_BIND_1"/>
    <property type="match status" value="1"/>
</dbReference>
<protein>
    <submittedName>
        <fullName evidence="5">Uncharacterized protein</fullName>
    </submittedName>
</protein>
<organism evidence="5 8">
    <name type="scientific">Adineta steineri</name>
    <dbReference type="NCBI Taxonomy" id="433720"/>
    <lineage>
        <taxon>Eukaryota</taxon>
        <taxon>Metazoa</taxon>
        <taxon>Spiralia</taxon>
        <taxon>Gnathifera</taxon>
        <taxon>Rotifera</taxon>
        <taxon>Eurotatoria</taxon>
        <taxon>Bdelloidea</taxon>
        <taxon>Adinetida</taxon>
        <taxon>Adinetidae</taxon>
        <taxon>Adineta</taxon>
    </lineage>
</organism>
<dbReference type="GO" id="GO:0006605">
    <property type="term" value="P:protein targeting"/>
    <property type="evidence" value="ECO:0007669"/>
    <property type="project" value="InterPro"/>
</dbReference>